<evidence type="ECO:0000313" key="3">
    <source>
        <dbReference type="Proteomes" id="UP001642484"/>
    </source>
</evidence>
<feature type="compositionally biased region" description="Basic and acidic residues" evidence="1">
    <location>
        <begin position="267"/>
        <end position="297"/>
    </location>
</feature>
<name>A0ABP0JVR1_9DINO</name>
<proteinExistence type="predicted"/>
<gene>
    <name evidence="2" type="ORF">CCMP2556_LOCUS13309</name>
</gene>
<sequence>MATQQMDEMEQHIANLGQPPCEPPSEDLCPLSANSQMPGDAQVQVEQKETDVLLPNSGAIVKYVPPSSTLALAKSAWDDLKGLGDQAGYCVKCNRTVNLKAEKVVRKKGHSGLTCSACNSVTTSLYRHYNVPNTGFSALSAQEQQAFYAKACELRAQDPDGKLRFSKLQGLLQESLVKREVFLTEKKDTGKFLPLSVYEKKGYDLQPIRERAEQRQDPLFGTVYRVGVLEVNHSHLMEQVRERLQTATRKVRRAAKDQDDDKDSEDDLKSMDSESEDSKHGQKRKLEEPKNDKETKSLIKKHNSAQKKLADKVIKQLQTPLTAASKLEKKSSTCTPELMGLIATGKAYIDLAKKMRKKVSQAISKEKKVEDFELTDEVFSKFLGELKQAMKDQVKVDQLMETLGESGLASLAAAARRQAEGS</sequence>
<comment type="caution">
    <text evidence="2">The sequence shown here is derived from an EMBL/GenBank/DDBJ whole genome shotgun (WGS) entry which is preliminary data.</text>
</comment>
<protein>
    <submittedName>
        <fullName evidence="2">Uncharacterized protein</fullName>
    </submittedName>
</protein>
<feature type="region of interest" description="Disordered" evidence="1">
    <location>
        <begin position="248"/>
        <end position="307"/>
    </location>
</feature>
<dbReference type="EMBL" id="CAXAMN010006668">
    <property type="protein sequence ID" value="CAK9018554.1"/>
    <property type="molecule type" value="Genomic_DNA"/>
</dbReference>
<evidence type="ECO:0000256" key="1">
    <source>
        <dbReference type="SAM" id="MobiDB-lite"/>
    </source>
</evidence>
<accession>A0ABP0JVR1</accession>
<keyword evidence="3" id="KW-1185">Reference proteome</keyword>
<dbReference type="Proteomes" id="UP001642484">
    <property type="component" value="Unassembled WGS sequence"/>
</dbReference>
<organism evidence="2 3">
    <name type="scientific">Durusdinium trenchii</name>
    <dbReference type="NCBI Taxonomy" id="1381693"/>
    <lineage>
        <taxon>Eukaryota</taxon>
        <taxon>Sar</taxon>
        <taxon>Alveolata</taxon>
        <taxon>Dinophyceae</taxon>
        <taxon>Suessiales</taxon>
        <taxon>Symbiodiniaceae</taxon>
        <taxon>Durusdinium</taxon>
    </lineage>
</organism>
<reference evidence="2 3" key="1">
    <citation type="submission" date="2024-02" db="EMBL/GenBank/DDBJ databases">
        <authorList>
            <person name="Chen Y."/>
            <person name="Shah S."/>
            <person name="Dougan E. K."/>
            <person name="Thang M."/>
            <person name="Chan C."/>
        </authorList>
    </citation>
    <scope>NUCLEOTIDE SEQUENCE [LARGE SCALE GENOMIC DNA]</scope>
</reference>
<evidence type="ECO:0000313" key="2">
    <source>
        <dbReference type="EMBL" id="CAK9018554.1"/>
    </source>
</evidence>